<sequence length="185" mass="21226">MYFESFSLEEGYKIWTKREVDPRFIGPYKVLELVGLVEYRLALPPELSKIHNMFHVSMLRRYQSNPDHVVQVETPKDVDSWYIPPFVFPVFFSKSLRNFKPKKLVKVRAIEGKCLFCKGVWCVVFGCVFNKPVLYARIVVFKLVECVRLVTISAIEPTSGATNGSSGGELTLRFFLNKHGVGLID</sequence>
<evidence type="ECO:0000259" key="1">
    <source>
        <dbReference type="Pfam" id="PF24626"/>
    </source>
</evidence>
<feature type="domain" description="Tf2-1-like SH3-like" evidence="1">
    <location>
        <begin position="18"/>
        <end position="62"/>
    </location>
</feature>
<reference evidence="3" key="1">
    <citation type="journal article" date="2019" name="Plant Biotechnol. J.">
        <title>Genome sequencing of the Australian wild diploid species Gossypium australe highlights disease resistance and delayed gland morphogenesis.</title>
        <authorList>
            <person name="Cai Y."/>
            <person name="Cai X."/>
            <person name="Wang Q."/>
            <person name="Wang P."/>
            <person name="Zhang Y."/>
            <person name="Cai C."/>
            <person name="Xu Y."/>
            <person name="Wang K."/>
            <person name="Zhou Z."/>
            <person name="Wang C."/>
            <person name="Geng S."/>
            <person name="Li B."/>
            <person name="Dong Q."/>
            <person name="Hou Y."/>
            <person name="Wang H."/>
            <person name="Ai P."/>
            <person name="Liu Z."/>
            <person name="Yi F."/>
            <person name="Sun M."/>
            <person name="An G."/>
            <person name="Cheng J."/>
            <person name="Zhang Y."/>
            <person name="Shi Q."/>
            <person name="Xie Y."/>
            <person name="Shi X."/>
            <person name="Chang Y."/>
            <person name="Huang F."/>
            <person name="Chen Y."/>
            <person name="Hong S."/>
            <person name="Mi L."/>
            <person name="Sun Q."/>
            <person name="Zhang L."/>
            <person name="Zhou B."/>
            <person name="Peng R."/>
            <person name="Zhang X."/>
            <person name="Liu F."/>
        </authorList>
    </citation>
    <scope>NUCLEOTIDE SEQUENCE [LARGE SCALE GENOMIC DNA]</scope>
    <source>
        <strain evidence="3">cv. PA1801</strain>
    </source>
</reference>
<proteinExistence type="predicted"/>
<dbReference type="PANTHER" id="PTHR46148:SF44">
    <property type="entry name" value="GAG-POL POLYPROTEIN"/>
    <property type="match status" value="1"/>
</dbReference>
<dbReference type="Proteomes" id="UP000325315">
    <property type="component" value="Unassembled WGS sequence"/>
</dbReference>
<comment type="caution">
    <text evidence="2">The sequence shown here is derived from an EMBL/GenBank/DDBJ whole genome shotgun (WGS) entry which is preliminary data.</text>
</comment>
<organism evidence="2 3">
    <name type="scientific">Gossypium australe</name>
    <dbReference type="NCBI Taxonomy" id="47621"/>
    <lineage>
        <taxon>Eukaryota</taxon>
        <taxon>Viridiplantae</taxon>
        <taxon>Streptophyta</taxon>
        <taxon>Embryophyta</taxon>
        <taxon>Tracheophyta</taxon>
        <taxon>Spermatophyta</taxon>
        <taxon>Magnoliopsida</taxon>
        <taxon>eudicotyledons</taxon>
        <taxon>Gunneridae</taxon>
        <taxon>Pentapetalae</taxon>
        <taxon>rosids</taxon>
        <taxon>malvids</taxon>
        <taxon>Malvales</taxon>
        <taxon>Malvaceae</taxon>
        <taxon>Malvoideae</taxon>
        <taxon>Gossypium</taxon>
    </lineage>
</organism>
<evidence type="ECO:0000313" key="2">
    <source>
        <dbReference type="EMBL" id="KAA3466830.1"/>
    </source>
</evidence>
<gene>
    <name evidence="2" type="ORF">EPI10_001895</name>
</gene>
<dbReference type="PANTHER" id="PTHR46148">
    <property type="entry name" value="CHROMO DOMAIN-CONTAINING PROTEIN"/>
    <property type="match status" value="1"/>
</dbReference>
<accession>A0A5B6VCB0</accession>
<name>A0A5B6VCB0_9ROSI</name>
<dbReference type="Pfam" id="PF24626">
    <property type="entry name" value="SH3_Tf2-1"/>
    <property type="match status" value="1"/>
</dbReference>
<dbReference type="AlphaFoldDB" id="A0A5B6VCB0"/>
<protein>
    <submittedName>
        <fullName evidence="2">Chromo domain-containing protein</fullName>
    </submittedName>
</protein>
<dbReference type="EMBL" id="SMMG02000007">
    <property type="protein sequence ID" value="KAA3466830.1"/>
    <property type="molecule type" value="Genomic_DNA"/>
</dbReference>
<dbReference type="InterPro" id="IPR056924">
    <property type="entry name" value="SH3_Tf2-1"/>
</dbReference>
<dbReference type="OrthoDB" id="998764at2759"/>
<keyword evidence="3" id="KW-1185">Reference proteome</keyword>
<evidence type="ECO:0000313" key="3">
    <source>
        <dbReference type="Proteomes" id="UP000325315"/>
    </source>
</evidence>